<dbReference type="Pfam" id="PF00669">
    <property type="entry name" value="Flagellin_N"/>
    <property type="match status" value="1"/>
</dbReference>
<evidence type="ECO:0000256" key="3">
    <source>
        <dbReference type="ARBA" id="ARBA00023143"/>
    </source>
</evidence>
<comment type="function">
    <text evidence="4">Flagellin is the subunit protein which polymerizes to form the filaments of bacterial flagella.</text>
</comment>
<dbReference type="Pfam" id="PF00700">
    <property type="entry name" value="Flagellin_C"/>
    <property type="match status" value="1"/>
</dbReference>
<protein>
    <recommendedName>
        <fullName evidence="2 4">Flagellin</fullName>
    </recommendedName>
</protein>
<organism evidence="7 8">
    <name type="scientific">Geodermatophilus maliterrae</name>
    <dbReference type="NCBI Taxonomy" id="3162531"/>
    <lineage>
        <taxon>Bacteria</taxon>
        <taxon>Bacillati</taxon>
        <taxon>Actinomycetota</taxon>
        <taxon>Actinomycetes</taxon>
        <taxon>Geodermatophilales</taxon>
        <taxon>Geodermatophilaceae</taxon>
        <taxon>Geodermatophilus</taxon>
    </lineage>
</organism>
<comment type="caution">
    <text evidence="7">The sequence shown here is derived from an EMBL/GenBank/DDBJ whole genome shotgun (WGS) entry which is preliminary data.</text>
</comment>
<evidence type="ECO:0000256" key="2">
    <source>
        <dbReference type="ARBA" id="ARBA00020110"/>
    </source>
</evidence>
<reference evidence="7 8" key="1">
    <citation type="submission" date="2024-06" db="EMBL/GenBank/DDBJ databases">
        <title>Draft genome sequence of Geodermatophilus badlandi, a novel member of the Geodermatophilaceae isolated from badland sedimentary rocks in the Red desert, Wyoming, USA.</title>
        <authorList>
            <person name="Ben Tekaya S."/>
            <person name="Nouioui I."/>
            <person name="Flores G.M."/>
            <person name="Shaal M.N."/>
            <person name="Bredoire F."/>
            <person name="Basile F."/>
            <person name="Van Diepen L."/>
            <person name="Ward N.L."/>
        </authorList>
    </citation>
    <scope>NUCLEOTIDE SEQUENCE [LARGE SCALE GENOMIC DNA]</scope>
    <source>
        <strain evidence="7 8">WL48A</strain>
    </source>
</reference>
<evidence type="ECO:0000256" key="4">
    <source>
        <dbReference type="RuleBase" id="RU362073"/>
    </source>
</evidence>
<proteinExistence type="inferred from homology"/>
<keyword evidence="8" id="KW-1185">Reference proteome</keyword>
<name>A0ABV3XD92_9ACTN</name>
<feature type="domain" description="Flagellin C-terminal" evidence="6">
    <location>
        <begin position="328"/>
        <end position="412"/>
    </location>
</feature>
<dbReference type="InterPro" id="IPR042187">
    <property type="entry name" value="Flagellin_C_sub2"/>
</dbReference>
<keyword evidence="7" id="KW-0969">Cilium</keyword>
<dbReference type="InterPro" id="IPR001029">
    <property type="entry name" value="Flagellin_N"/>
</dbReference>
<comment type="similarity">
    <text evidence="1 4">Belongs to the bacterial flagellin family.</text>
</comment>
<dbReference type="PRINTS" id="PR00207">
    <property type="entry name" value="FLAGELLIN"/>
</dbReference>
<feature type="domain" description="Flagellin N-terminal" evidence="5">
    <location>
        <begin position="22"/>
        <end position="159"/>
    </location>
</feature>
<evidence type="ECO:0000259" key="6">
    <source>
        <dbReference type="Pfam" id="PF00700"/>
    </source>
</evidence>
<evidence type="ECO:0000313" key="7">
    <source>
        <dbReference type="EMBL" id="MEX5718540.1"/>
    </source>
</evidence>
<keyword evidence="3 4" id="KW-0975">Bacterial flagellum</keyword>
<accession>A0ABV3XD92</accession>
<dbReference type="RefSeq" id="WP_369205496.1">
    <property type="nucleotide sequence ID" value="NZ_JBFNXQ010000022.1"/>
</dbReference>
<keyword evidence="4" id="KW-0964">Secreted</keyword>
<dbReference type="InterPro" id="IPR001492">
    <property type="entry name" value="Flagellin"/>
</dbReference>
<keyword evidence="7" id="KW-0282">Flagellum</keyword>
<dbReference type="Gene3D" id="1.20.1330.10">
    <property type="entry name" value="f41 fragment of flagellin, N-terminal domain"/>
    <property type="match status" value="1"/>
</dbReference>
<dbReference type="SUPFAM" id="SSF64518">
    <property type="entry name" value="Phase 1 flagellin"/>
    <property type="match status" value="1"/>
</dbReference>
<dbReference type="PANTHER" id="PTHR42792:SF2">
    <property type="entry name" value="FLAGELLIN"/>
    <property type="match status" value="1"/>
</dbReference>
<sequence>MRRTRGDHEAGDGGAAMGLGVVTNVAALNTHRVLARTDQATTASLRRLSSGLRISSAADDAAGLAISEGLRAQVRGMTVAVRNTQDGIGVVRTADGALGEVSAVLQRMRDLSVQAAGTGALDARATEAVGTEIEQLKRELDRIAHTTASNGIPLLDGSYDRLFQVGANVAETVRVVIPPTGRGLDTAGLGLTTVGVGAGGSVRATVVPAVSAAEGIPSAGRLSLAGDYVSAGTVAASYRALTGTVSYGGRTFDLASVDYTGAVTAQDHIDRLDSAALTALQTTFIPFVATATELVFTGETPGPGSTAADAVARTPTYSGRSGSADAIRLVDEAIGLVSSARAYLGAVENRFAHTVDRLTTSIENTTASESRIRDADVAAETVALTRSQILGQAGTAMLAQAGRSAELVLTLLR</sequence>
<evidence type="ECO:0000313" key="8">
    <source>
        <dbReference type="Proteomes" id="UP001560045"/>
    </source>
</evidence>
<evidence type="ECO:0000256" key="1">
    <source>
        <dbReference type="ARBA" id="ARBA00005709"/>
    </source>
</evidence>
<dbReference type="Gene3D" id="6.10.10.10">
    <property type="entry name" value="Flagellar export chaperone, C-terminal domain"/>
    <property type="match status" value="1"/>
</dbReference>
<keyword evidence="7" id="KW-0966">Cell projection</keyword>
<gene>
    <name evidence="7" type="ORF">ABQ292_09215</name>
</gene>
<dbReference type="InterPro" id="IPR046358">
    <property type="entry name" value="Flagellin_C"/>
</dbReference>
<evidence type="ECO:0000259" key="5">
    <source>
        <dbReference type="Pfam" id="PF00669"/>
    </source>
</evidence>
<dbReference type="EMBL" id="JBFNXQ010000022">
    <property type="protein sequence ID" value="MEX5718540.1"/>
    <property type="molecule type" value="Genomic_DNA"/>
</dbReference>
<dbReference type="PANTHER" id="PTHR42792">
    <property type="entry name" value="FLAGELLIN"/>
    <property type="match status" value="1"/>
</dbReference>
<dbReference type="Proteomes" id="UP001560045">
    <property type="component" value="Unassembled WGS sequence"/>
</dbReference>
<dbReference type="Gene3D" id="3.30.70.2120">
    <property type="match status" value="1"/>
</dbReference>
<comment type="subcellular location">
    <subcellularLocation>
        <location evidence="4">Secreted</location>
    </subcellularLocation>
    <subcellularLocation>
        <location evidence="4">Bacterial flagellum</location>
    </subcellularLocation>
</comment>